<comment type="caution">
    <text evidence="1">The sequence shown here is derived from an EMBL/GenBank/DDBJ whole genome shotgun (WGS) entry which is preliminary data.</text>
</comment>
<protein>
    <submittedName>
        <fullName evidence="1">Adenine deaminase</fullName>
    </submittedName>
</protein>
<gene>
    <name evidence="1" type="primary">ade</name>
    <name evidence="1" type="ORF">C4B59_13630</name>
</gene>
<evidence type="ECO:0000313" key="2">
    <source>
        <dbReference type="Proteomes" id="UP000248329"/>
    </source>
</evidence>
<accession>A0AC61KZR4</accession>
<reference evidence="1" key="1">
    <citation type="submission" date="2018-01" db="EMBL/GenBank/DDBJ databases">
        <authorList>
            <person name="Krukenberg V."/>
        </authorList>
    </citation>
    <scope>NUCLEOTIDE SEQUENCE</scope>
    <source>
        <strain evidence="1">E20ANME2</strain>
    </source>
</reference>
<sequence length="584" mass="61934">MSLQERIFAGKGDIKADLALTGGRIVNVNTKEILKGDVAVRDGIIVGIGDISDKIGDDTNTIDITGKFVSPGLIDGHVHFESSMLTLAHFAMAAIRHGTTGLVIDPHEIGNVLGKGGVELVLSEIEDIPSSVFVMIPSCVPSSDLETSGAVMDAPTVSSLLYNDHVIGLGEVMDFPGVLGADPEKLDMIEEALVLGKRADGHCPGMVGSDLAGYLCAGISSDHESLTYEETIEKARMGMAAMLREGSAAKCLHEFIPRLVGDGIDLGNFFFVTDDRHPGDLIRGYMDVIVRTAIDLGIPPVDAISICTINAARHYRIDHLVGSVSIGRKADLVVLSDLEGFVIDKVFVSGSTSADAAPKPVYPAEVFDTVKLGVIRAEDLWIERGAGAGAGAGTDADVEANIIVAIPDSLFTDWGIETLRPEDGILKPDVSRNILSIAVIERHGKRGSIGRGFVSGFGFDGGAFAQTIAHDSHNVIVTGANFEDMALCVNEIRRLHGGIVVAYDGEIVGSLPLPFAGLLSAGSIESVDAKLRFLHAMMDEMGCVLPSPFMTQSFLALPVIPRLKITDLGLVDVEKHELVDVVRE</sequence>
<dbReference type="Proteomes" id="UP000248329">
    <property type="component" value="Unassembled WGS sequence"/>
</dbReference>
<evidence type="ECO:0000313" key="1">
    <source>
        <dbReference type="EMBL" id="PXF58274.1"/>
    </source>
</evidence>
<name>A0AC61KZR4_9EURY</name>
<organism evidence="1 2">
    <name type="scientific">Candidatus Methanogaster sp</name>
    <dbReference type="NCBI Taxonomy" id="3386292"/>
    <lineage>
        <taxon>Archaea</taxon>
        <taxon>Methanobacteriati</taxon>
        <taxon>Methanobacteriota</taxon>
        <taxon>Stenosarchaea group</taxon>
        <taxon>Methanomicrobia</taxon>
        <taxon>Methanosarcinales</taxon>
        <taxon>ANME-2 cluster</taxon>
        <taxon>Candidatus Methanogasteraceae</taxon>
        <taxon>Candidatus Methanogaster</taxon>
    </lineage>
</organism>
<proteinExistence type="predicted"/>
<dbReference type="EMBL" id="PQXF01000039">
    <property type="protein sequence ID" value="PXF58274.1"/>
    <property type="molecule type" value="Genomic_DNA"/>
</dbReference>